<gene>
    <name evidence="10" type="ordered locus">AXX17_At1g56420</name>
</gene>
<comment type="similarity">
    <text evidence="7">Belongs to the AP2/ERF transcription factor family. ERF subfamily.</text>
</comment>
<dbReference type="PANTHER" id="PTHR31839:SF85">
    <property type="entry name" value="AP2_ERF DOMAIN-CONTAINING PROTEIN"/>
    <property type="match status" value="1"/>
</dbReference>
<evidence type="ECO:0000256" key="1">
    <source>
        <dbReference type="ARBA" id="ARBA00004123"/>
    </source>
</evidence>
<dbReference type="EMBL" id="LUHQ01000001">
    <property type="protein sequence ID" value="OAP18924.1"/>
    <property type="molecule type" value="Genomic_DNA"/>
</dbReference>
<keyword evidence="4" id="KW-0010">Activator</keyword>
<evidence type="ECO:0000256" key="2">
    <source>
        <dbReference type="ARBA" id="ARBA00023015"/>
    </source>
</evidence>
<dbReference type="PANTHER" id="PTHR31839">
    <property type="entry name" value="DEHYDRATION-RESPONSIVE ELEMENT-BINDING PROTEIN 1D"/>
    <property type="match status" value="1"/>
</dbReference>
<comment type="subcellular location">
    <subcellularLocation>
        <location evidence="1">Nucleus</location>
    </subcellularLocation>
</comment>
<feature type="region of interest" description="Disordered" evidence="8">
    <location>
        <begin position="225"/>
        <end position="245"/>
    </location>
</feature>
<dbReference type="InterPro" id="IPR001471">
    <property type="entry name" value="AP2/ERF_dom"/>
</dbReference>
<dbReference type="CDD" id="cd00018">
    <property type="entry name" value="AP2"/>
    <property type="match status" value="1"/>
</dbReference>
<protein>
    <recommendedName>
        <fullName evidence="9">AP2/ERF domain-containing protein</fullName>
    </recommendedName>
</protein>
<dbReference type="InterPro" id="IPR036955">
    <property type="entry name" value="AP2/ERF_dom_sf"/>
</dbReference>
<evidence type="ECO:0000256" key="8">
    <source>
        <dbReference type="SAM" id="MobiDB-lite"/>
    </source>
</evidence>
<feature type="region of interest" description="Disordered" evidence="8">
    <location>
        <begin position="1"/>
        <end position="20"/>
    </location>
</feature>
<evidence type="ECO:0000256" key="7">
    <source>
        <dbReference type="ARBA" id="ARBA00024343"/>
    </source>
</evidence>
<keyword evidence="2" id="KW-0805">Transcription regulation</keyword>
<proteinExistence type="inferred from homology"/>
<keyword evidence="5" id="KW-0804">Transcription</keyword>
<dbReference type="SUPFAM" id="SSF54171">
    <property type="entry name" value="DNA-binding domain"/>
    <property type="match status" value="1"/>
</dbReference>
<dbReference type="PROSITE" id="PS51032">
    <property type="entry name" value="AP2_ERF"/>
    <property type="match status" value="1"/>
</dbReference>
<dbReference type="GO" id="GO:0003677">
    <property type="term" value="F:DNA binding"/>
    <property type="evidence" value="ECO:0007669"/>
    <property type="project" value="UniProtKB-KW"/>
</dbReference>
<keyword evidence="6" id="KW-0539">Nucleus</keyword>
<reference evidence="11" key="1">
    <citation type="journal article" date="2016" name="Proc. Natl. Acad. Sci. U.S.A.">
        <title>Chromosome-level assembly of Arabidopsis thaliana Ler reveals the extent of translocation and inversion polymorphisms.</title>
        <authorList>
            <person name="Zapata L."/>
            <person name="Ding J."/>
            <person name="Willing E.M."/>
            <person name="Hartwig B."/>
            <person name="Bezdan D."/>
            <person name="Jiao W.B."/>
            <person name="Patel V."/>
            <person name="Velikkakam James G."/>
            <person name="Koornneef M."/>
            <person name="Ossowski S."/>
            <person name="Schneeberger K."/>
        </authorList>
    </citation>
    <scope>NUCLEOTIDE SEQUENCE [LARGE SCALE GENOMIC DNA]</scope>
    <source>
        <strain evidence="11">cv. Landsberg erecta</strain>
    </source>
</reference>
<accession>A0A178WL79</accession>
<evidence type="ECO:0000259" key="9">
    <source>
        <dbReference type="PROSITE" id="PS51032"/>
    </source>
</evidence>
<dbReference type="InterPro" id="IPR016177">
    <property type="entry name" value="DNA-bd_dom_sf"/>
</dbReference>
<dbReference type="AlphaFoldDB" id="A0A178WL79"/>
<keyword evidence="3" id="KW-0238">DNA-binding</keyword>
<dbReference type="InterPro" id="IPR045277">
    <property type="entry name" value="DRE1A-I"/>
</dbReference>
<organism evidence="10 11">
    <name type="scientific">Arabidopsis thaliana</name>
    <name type="common">Mouse-ear cress</name>
    <dbReference type="NCBI Taxonomy" id="3702"/>
    <lineage>
        <taxon>Eukaryota</taxon>
        <taxon>Viridiplantae</taxon>
        <taxon>Streptophyta</taxon>
        <taxon>Embryophyta</taxon>
        <taxon>Tracheophyta</taxon>
        <taxon>Spermatophyta</taxon>
        <taxon>Magnoliopsida</taxon>
        <taxon>eudicotyledons</taxon>
        <taxon>Gunneridae</taxon>
        <taxon>Pentapetalae</taxon>
        <taxon>rosids</taxon>
        <taxon>malvids</taxon>
        <taxon>Brassicales</taxon>
        <taxon>Brassicaceae</taxon>
        <taxon>Camelineae</taxon>
        <taxon>Arabidopsis</taxon>
    </lineage>
</organism>
<dbReference type="Proteomes" id="UP000078284">
    <property type="component" value="Chromosome 1"/>
</dbReference>
<evidence type="ECO:0000313" key="10">
    <source>
        <dbReference type="EMBL" id="OAP18924.1"/>
    </source>
</evidence>
<dbReference type="ExpressionAtlas" id="A0A178WL79">
    <property type="expression patterns" value="baseline and differential"/>
</dbReference>
<evidence type="ECO:0000313" key="11">
    <source>
        <dbReference type="Proteomes" id="UP000078284"/>
    </source>
</evidence>
<name>A0A178WL79_ARATH</name>
<evidence type="ECO:0000256" key="3">
    <source>
        <dbReference type="ARBA" id="ARBA00023125"/>
    </source>
</evidence>
<evidence type="ECO:0000256" key="4">
    <source>
        <dbReference type="ARBA" id="ARBA00023159"/>
    </source>
</evidence>
<comment type="caution">
    <text evidence="10">The sequence shown here is derived from an EMBL/GenBank/DDBJ whole genome shotgun (WGS) entry which is preliminary data.</text>
</comment>
<dbReference type="SMART" id="SM00380">
    <property type="entry name" value="AP2"/>
    <property type="match status" value="1"/>
</dbReference>
<dbReference type="GO" id="GO:0003700">
    <property type="term" value="F:DNA-binding transcription factor activity"/>
    <property type="evidence" value="ECO:0007669"/>
    <property type="project" value="InterPro"/>
</dbReference>
<dbReference type="GO" id="GO:0005634">
    <property type="term" value="C:nucleus"/>
    <property type="evidence" value="ECO:0007669"/>
    <property type="project" value="UniProtKB-SubCell"/>
</dbReference>
<evidence type="ECO:0000256" key="5">
    <source>
        <dbReference type="ARBA" id="ARBA00023163"/>
    </source>
</evidence>
<sequence>MADPKNPITEPKAIIQSSSSSSVTIVPVPTCGDSLSDSATCENHCPLDTITSTVCFAAPSSTTSGNDINTLMATDTDISRPKKNPVYRGIRCRSGKWVSEIREPKKPTRVWLGTYPTAEMAAAAYDVAALALKGGDTLLNFPDSLGSYPVPLSSSAAHIRCAAATAAAARGAAGAAVKVGEKKEEKVCDTAGSSTTVFVDEEELLNMPSLLAEMAKGMMVAPPWMGSPPLDDSPENSDGESLWSY</sequence>
<evidence type="ECO:0000256" key="6">
    <source>
        <dbReference type="ARBA" id="ARBA00023242"/>
    </source>
</evidence>
<feature type="domain" description="AP2/ERF" evidence="9">
    <location>
        <begin position="86"/>
        <end position="142"/>
    </location>
</feature>
<dbReference type="Pfam" id="PF00847">
    <property type="entry name" value="AP2"/>
    <property type="match status" value="1"/>
</dbReference>
<dbReference type="Gene3D" id="3.30.730.10">
    <property type="entry name" value="AP2/ERF domain"/>
    <property type="match status" value="1"/>
</dbReference>